<accession>A0A8T1S935</accession>
<dbReference type="GO" id="GO:0000226">
    <property type="term" value="P:microtubule cytoskeleton organization"/>
    <property type="evidence" value="ECO:0007669"/>
    <property type="project" value="InterPro"/>
</dbReference>
<dbReference type="AlphaFoldDB" id="A0A8T1S935"/>
<dbReference type="GO" id="GO:0005874">
    <property type="term" value="C:microtubule"/>
    <property type="evidence" value="ECO:0007669"/>
    <property type="project" value="InterPro"/>
</dbReference>
<evidence type="ECO:0000259" key="1">
    <source>
        <dbReference type="Pfam" id="PF23415"/>
    </source>
</evidence>
<dbReference type="GO" id="GO:0043025">
    <property type="term" value="C:neuronal cell body"/>
    <property type="evidence" value="ECO:0007669"/>
    <property type="project" value="TreeGrafter"/>
</dbReference>
<feature type="domain" description="Microtubule-associated protein 1B/S N-terminal" evidence="1">
    <location>
        <begin position="31"/>
        <end position="89"/>
    </location>
</feature>
<dbReference type="InterPro" id="IPR056617">
    <property type="entry name" value="MAP1B/S_N"/>
</dbReference>
<proteinExistence type="predicted"/>
<sequence>MEIIDGAVAMDTAAPGLSGGRRGWELRRHALLIVIGEIGTEAERGALRGALERGIRSWNIHLPSCDLNQQLRLFVSQHLAQFSSEFKGQFPFIYIHFFAFLLKFEVGE</sequence>
<protein>
    <recommendedName>
        <fullName evidence="1">Microtubule-associated protein 1B/S N-terminal domain-containing protein</fullName>
    </recommendedName>
</protein>
<dbReference type="PANTHER" id="PTHR13843:SF6">
    <property type="entry name" value="MICROTUBULE-ASSOCIATED PROTEIN 1A"/>
    <property type="match status" value="1"/>
</dbReference>
<reference evidence="2 3" key="1">
    <citation type="journal article" date="2020" name="G3 (Bethesda)">
        <title>Draft Genome of the Common Snapping Turtle, Chelydra serpentina, a Model for Phenotypic Plasticity in Reptiles.</title>
        <authorList>
            <person name="Das D."/>
            <person name="Singh S.K."/>
            <person name="Bierstedt J."/>
            <person name="Erickson A."/>
            <person name="Galli G.L.J."/>
            <person name="Crossley D.A. 2nd"/>
            <person name="Rhen T."/>
        </authorList>
    </citation>
    <scope>NUCLEOTIDE SEQUENCE [LARGE SCALE GENOMIC DNA]</scope>
    <source>
        <strain evidence="2">KW</strain>
    </source>
</reference>
<comment type="caution">
    <text evidence="2">The sequence shown here is derived from an EMBL/GenBank/DDBJ whole genome shotgun (WGS) entry which is preliminary data.</text>
</comment>
<organism evidence="2 3">
    <name type="scientific">Chelydra serpentina</name>
    <name type="common">Snapping turtle</name>
    <name type="synonym">Testudo serpentina</name>
    <dbReference type="NCBI Taxonomy" id="8475"/>
    <lineage>
        <taxon>Eukaryota</taxon>
        <taxon>Metazoa</taxon>
        <taxon>Chordata</taxon>
        <taxon>Craniata</taxon>
        <taxon>Vertebrata</taxon>
        <taxon>Euteleostomi</taxon>
        <taxon>Archelosauria</taxon>
        <taxon>Testudinata</taxon>
        <taxon>Testudines</taxon>
        <taxon>Cryptodira</taxon>
        <taxon>Durocryptodira</taxon>
        <taxon>Americhelydia</taxon>
        <taxon>Chelydroidea</taxon>
        <taxon>Chelydridae</taxon>
        <taxon>Chelydra</taxon>
    </lineage>
</organism>
<keyword evidence="3" id="KW-1185">Reference proteome</keyword>
<dbReference type="GO" id="GO:0045202">
    <property type="term" value="C:synapse"/>
    <property type="evidence" value="ECO:0007669"/>
    <property type="project" value="TreeGrafter"/>
</dbReference>
<dbReference type="InterPro" id="IPR026074">
    <property type="entry name" value="MAP1"/>
</dbReference>
<dbReference type="EMBL" id="JAHGAV010000462">
    <property type="protein sequence ID" value="KAG6925197.1"/>
    <property type="molecule type" value="Genomic_DNA"/>
</dbReference>
<dbReference type="GO" id="GO:0030425">
    <property type="term" value="C:dendrite"/>
    <property type="evidence" value="ECO:0007669"/>
    <property type="project" value="TreeGrafter"/>
</dbReference>
<dbReference type="GO" id="GO:0003779">
    <property type="term" value="F:actin binding"/>
    <property type="evidence" value="ECO:0007669"/>
    <property type="project" value="TreeGrafter"/>
</dbReference>
<dbReference type="GO" id="GO:0008017">
    <property type="term" value="F:microtubule binding"/>
    <property type="evidence" value="ECO:0007669"/>
    <property type="project" value="InterPro"/>
</dbReference>
<name>A0A8T1S935_CHESE</name>
<dbReference type="GO" id="GO:0005875">
    <property type="term" value="C:microtubule associated complex"/>
    <property type="evidence" value="ECO:0007669"/>
    <property type="project" value="TreeGrafter"/>
</dbReference>
<dbReference type="GO" id="GO:0031114">
    <property type="term" value="P:regulation of microtubule depolymerization"/>
    <property type="evidence" value="ECO:0007669"/>
    <property type="project" value="TreeGrafter"/>
</dbReference>
<dbReference type="GO" id="GO:0005829">
    <property type="term" value="C:cytosol"/>
    <property type="evidence" value="ECO:0007669"/>
    <property type="project" value="TreeGrafter"/>
</dbReference>
<dbReference type="OrthoDB" id="5371837at2759"/>
<dbReference type="Proteomes" id="UP000765507">
    <property type="component" value="Unassembled WGS sequence"/>
</dbReference>
<dbReference type="GO" id="GO:0007409">
    <property type="term" value="P:axonogenesis"/>
    <property type="evidence" value="ECO:0007669"/>
    <property type="project" value="TreeGrafter"/>
</dbReference>
<dbReference type="Pfam" id="PF23415">
    <property type="entry name" value="MAPB1_N"/>
    <property type="match status" value="1"/>
</dbReference>
<evidence type="ECO:0000313" key="3">
    <source>
        <dbReference type="Proteomes" id="UP000765507"/>
    </source>
</evidence>
<dbReference type="GO" id="GO:0016358">
    <property type="term" value="P:dendrite development"/>
    <property type="evidence" value="ECO:0007669"/>
    <property type="project" value="TreeGrafter"/>
</dbReference>
<evidence type="ECO:0000313" key="2">
    <source>
        <dbReference type="EMBL" id="KAG6925197.1"/>
    </source>
</evidence>
<gene>
    <name evidence="2" type="ORF">G0U57_015208</name>
</gene>
<dbReference type="PANTHER" id="PTHR13843">
    <property type="entry name" value="MICROTUBULE-ASSOCIATED PROTEIN"/>
    <property type="match status" value="1"/>
</dbReference>